<evidence type="ECO:0000256" key="1">
    <source>
        <dbReference type="SAM" id="Coils"/>
    </source>
</evidence>
<sequence length="379" mass="43498">MALTIYTWNHSTKEYSKGLKRVIGPKFFGGNMGHTSIELTWPSDEKGDSLATKYGSIDGVTISKRTEIISEKQGDSYQPKEQVVYFAYFSWWPGYTNGHHINRFLDDRKSEWENDPEGKLEAEQILKLYGSEEQPISTKTTVKGYLISRKEVTKIKELEHPSLLQGRQLEDDPAYQQLNQKKVNLEDEQKMLMEKRDEFMNELESARKEGREPDLQLDFTKEDGDRVDSLMIELKLATKQLEACKEDFAERHRSVGKEPDGVIELPMDYDSQQPTHSLDTERVLARMVALSRSKKEYNIRTFNCSTAVHQVIESGLSDELKEKIKNDGFDISIISKPPIASPTSVYKSSTKLKEELFKLNLLSVDVEQEDADSQILKVK</sequence>
<keyword evidence="1" id="KW-0175">Coiled coil</keyword>
<reference evidence="2 3" key="1">
    <citation type="submission" date="2018-05" db="EMBL/GenBank/DDBJ databases">
        <title>Legionella qingyii sp.nov., whole genome shotgun sequence.</title>
        <authorList>
            <person name="Wu H."/>
            <person name="Zhu Q."/>
            <person name="Hu C."/>
        </authorList>
    </citation>
    <scope>NUCLEOTIDE SEQUENCE [LARGE SCALE GENOMIC DNA]</scope>
    <source>
        <strain evidence="2 3">HEB18</strain>
    </source>
</reference>
<dbReference type="Proteomes" id="UP000247152">
    <property type="component" value="Unassembled WGS sequence"/>
</dbReference>
<evidence type="ECO:0000313" key="2">
    <source>
        <dbReference type="EMBL" id="PWY55855.1"/>
    </source>
</evidence>
<dbReference type="EMBL" id="QHJG01000014">
    <property type="protein sequence ID" value="PWY55855.1"/>
    <property type="molecule type" value="Genomic_DNA"/>
</dbReference>
<gene>
    <name evidence="2" type="ORF">DGG96_10095</name>
</gene>
<feature type="coiled-coil region" evidence="1">
    <location>
        <begin position="175"/>
        <end position="247"/>
    </location>
</feature>
<evidence type="ECO:0008006" key="4">
    <source>
        <dbReference type="Google" id="ProtNLM"/>
    </source>
</evidence>
<accession>A0A317U3Q0</accession>
<dbReference type="AlphaFoldDB" id="A0A317U3Q0"/>
<name>A0A317U3Q0_9GAMM</name>
<comment type="caution">
    <text evidence="2">The sequence shown here is derived from an EMBL/GenBank/DDBJ whole genome shotgun (WGS) entry which is preliminary data.</text>
</comment>
<organism evidence="2 3">
    <name type="scientific">Legionella qingyii</name>
    <dbReference type="NCBI Taxonomy" id="2184757"/>
    <lineage>
        <taxon>Bacteria</taxon>
        <taxon>Pseudomonadati</taxon>
        <taxon>Pseudomonadota</taxon>
        <taxon>Gammaproteobacteria</taxon>
        <taxon>Legionellales</taxon>
        <taxon>Legionellaceae</taxon>
        <taxon>Legionella</taxon>
    </lineage>
</organism>
<evidence type="ECO:0000313" key="3">
    <source>
        <dbReference type="Proteomes" id="UP000247152"/>
    </source>
</evidence>
<proteinExistence type="predicted"/>
<protein>
    <recommendedName>
        <fullName evidence="4">Coiled-coil protein</fullName>
    </recommendedName>
</protein>